<evidence type="ECO:0000313" key="3">
    <source>
        <dbReference type="Proteomes" id="UP000244989"/>
    </source>
</evidence>
<dbReference type="AlphaFoldDB" id="A0A2U1T569"/>
<dbReference type="RefSeq" id="WP_108431388.1">
    <property type="nucleotide sequence ID" value="NZ_CP026947.1"/>
</dbReference>
<keyword evidence="1" id="KW-0812">Transmembrane</keyword>
<dbReference type="EMBL" id="QEEZ01000020">
    <property type="protein sequence ID" value="PWC01038.1"/>
    <property type="molecule type" value="Genomic_DNA"/>
</dbReference>
<sequence length="115" mass="12286">MRNSLAVVALIVSIAAVLISATMVGVFFGLVLGVIGIVVSILALRRARHIGQQGTPRRTMSIIALVLSSVSTLVSGTLLGFVLYATQASNLGDCFDLPTHEEINECVDAEWERLF</sequence>
<dbReference type="Proteomes" id="UP000244989">
    <property type="component" value="Unassembled WGS sequence"/>
</dbReference>
<evidence type="ECO:0000256" key="1">
    <source>
        <dbReference type="SAM" id="Phobius"/>
    </source>
</evidence>
<gene>
    <name evidence="2" type="ORF">DF222_09500</name>
</gene>
<comment type="caution">
    <text evidence="2">The sequence shown here is derived from an EMBL/GenBank/DDBJ whole genome shotgun (WGS) entry which is preliminary data.</text>
</comment>
<dbReference type="KEGG" id="cyz:C3B44_04825"/>
<evidence type="ECO:0000313" key="2">
    <source>
        <dbReference type="EMBL" id="PWC01038.1"/>
    </source>
</evidence>
<keyword evidence="1" id="KW-0472">Membrane</keyword>
<organism evidence="2 3">
    <name type="scientific">Corynebacterium yudongzhengii</name>
    <dbReference type="NCBI Taxonomy" id="2080740"/>
    <lineage>
        <taxon>Bacteria</taxon>
        <taxon>Bacillati</taxon>
        <taxon>Actinomycetota</taxon>
        <taxon>Actinomycetes</taxon>
        <taxon>Mycobacteriales</taxon>
        <taxon>Corynebacteriaceae</taxon>
        <taxon>Corynebacterium</taxon>
    </lineage>
</organism>
<protein>
    <submittedName>
        <fullName evidence="2">DUF4190 domain-containing protein</fullName>
    </submittedName>
</protein>
<keyword evidence="1" id="KW-1133">Transmembrane helix</keyword>
<proteinExistence type="predicted"/>
<feature type="transmembrane region" description="Helical" evidence="1">
    <location>
        <begin position="25"/>
        <end position="44"/>
    </location>
</feature>
<name>A0A2U1T569_9CORY</name>
<accession>A0A2U1T569</accession>
<feature type="transmembrane region" description="Helical" evidence="1">
    <location>
        <begin position="64"/>
        <end position="85"/>
    </location>
</feature>
<reference evidence="3" key="1">
    <citation type="submission" date="2018-04" db="EMBL/GenBank/DDBJ databases">
        <authorList>
            <person name="Liu S."/>
            <person name="Wang Z."/>
            <person name="Li J."/>
        </authorList>
    </citation>
    <scope>NUCLEOTIDE SEQUENCE [LARGE SCALE GENOMIC DNA]</scope>
    <source>
        <strain evidence="3">2189</strain>
    </source>
</reference>
<keyword evidence="3" id="KW-1185">Reference proteome</keyword>